<accession>A0A8H7CRH8</accession>
<dbReference type="AlphaFoldDB" id="A0A8H7CRH8"/>
<evidence type="ECO:0000256" key="1">
    <source>
        <dbReference type="SAM" id="MobiDB-lite"/>
    </source>
</evidence>
<feature type="region of interest" description="Disordered" evidence="1">
    <location>
        <begin position="383"/>
        <end position="407"/>
    </location>
</feature>
<comment type="caution">
    <text evidence="2">The sequence shown here is derived from an EMBL/GenBank/DDBJ whole genome shotgun (WGS) entry which is preliminary data.</text>
</comment>
<dbReference type="Proteomes" id="UP000620124">
    <property type="component" value="Unassembled WGS sequence"/>
</dbReference>
<proteinExistence type="predicted"/>
<dbReference type="OrthoDB" id="2571149at2759"/>
<organism evidence="2 3">
    <name type="scientific">Mycena venus</name>
    <dbReference type="NCBI Taxonomy" id="2733690"/>
    <lineage>
        <taxon>Eukaryota</taxon>
        <taxon>Fungi</taxon>
        <taxon>Dikarya</taxon>
        <taxon>Basidiomycota</taxon>
        <taxon>Agaricomycotina</taxon>
        <taxon>Agaricomycetes</taxon>
        <taxon>Agaricomycetidae</taxon>
        <taxon>Agaricales</taxon>
        <taxon>Marasmiineae</taxon>
        <taxon>Mycenaceae</taxon>
        <taxon>Mycena</taxon>
    </lineage>
</organism>
<dbReference type="EMBL" id="JACAZI010000013">
    <property type="protein sequence ID" value="KAF7345506.1"/>
    <property type="molecule type" value="Genomic_DNA"/>
</dbReference>
<evidence type="ECO:0000313" key="2">
    <source>
        <dbReference type="EMBL" id="KAF7345506.1"/>
    </source>
</evidence>
<evidence type="ECO:0000313" key="3">
    <source>
        <dbReference type="Proteomes" id="UP000620124"/>
    </source>
</evidence>
<name>A0A8H7CRH8_9AGAR</name>
<keyword evidence="3" id="KW-1185">Reference proteome</keyword>
<sequence length="668" mass="75756">MASTTNFAFIPFALPTHHLARYHLDGPWEEHKRILELARNLVEADITVDFDEEPWPNVYEIIDLPCLQHLYTSDASVLDYLRSPSLRGLALRVSRGRSADDILGSLDTFLYRSACLLRRFSLRGFPDGTTTPKILQKLPSITGLGIVIDDCDACEGINLLMSTLTVSQVPGRTVAAPQLRDLFFACEDESRIDYTVYLEMLKSRWRAADCALDTATLAIEEGPGPDSATLDGLHALRQQGLGLSFAKGRGSTTHECPPRSLKRLRHLPSASSLAFRANLARLISPCDVYALACRSMKLAIHRIPTSRTLSKPPPIRPRRQLARIQEQIRTRVRYLFRKHQHATGTEKTRRELLRGYKVRSLCAQSDYYANCAILSGLEAFKKASEGDEKQRTPSSTATRGSSPRKVEKENWKRLVRAEVAWQARLRSRPILTGALIKPTLFSPPLPRMKPQPSAISQIILTRIRTRERRLARDEQLSEFMNDLRREAAFEEGIVRSAGGPFFERVYSGDAEQEWLYPLKAARADLGALLERDIARSQMPVPPALAETLRAARREKVANKTRERMREQRGEVLRCTIERARKGPPAHVLVRMTAAERRADQIIRGVGEVGYVGMVKRRMGVKLRDGGKGLARENGTDLEGERLEKLREMERQYWIEKNRRSRQNVERKQ</sequence>
<reference evidence="2" key="1">
    <citation type="submission" date="2020-05" db="EMBL/GenBank/DDBJ databases">
        <title>Mycena genomes resolve the evolution of fungal bioluminescence.</title>
        <authorList>
            <person name="Tsai I.J."/>
        </authorList>
    </citation>
    <scope>NUCLEOTIDE SEQUENCE</scope>
    <source>
        <strain evidence="2">CCC161011</strain>
    </source>
</reference>
<protein>
    <submittedName>
        <fullName evidence="2">Uncharacterized protein</fullName>
    </submittedName>
</protein>
<gene>
    <name evidence="2" type="ORF">MVEN_01569100</name>
</gene>
<feature type="compositionally biased region" description="Polar residues" evidence="1">
    <location>
        <begin position="392"/>
        <end position="401"/>
    </location>
</feature>